<feature type="signal peptide" evidence="4">
    <location>
        <begin position="1"/>
        <end position="22"/>
    </location>
</feature>
<dbReference type="SUPFAM" id="SSF53850">
    <property type="entry name" value="Periplasmic binding protein-like II"/>
    <property type="match status" value="1"/>
</dbReference>
<dbReference type="PANTHER" id="PTHR30061:SF50">
    <property type="entry name" value="MALTOSE_MALTODEXTRIN-BINDING PERIPLASMIC PROTEIN"/>
    <property type="match status" value="1"/>
</dbReference>
<dbReference type="Gene3D" id="3.40.190.10">
    <property type="entry name" value="Periplasmic binding protein-like II"/>
    <property type="match status" value="1"/>
</dbReference>
<gene>
    <name evidence="5" type="ORF">H9651_08705</name>
</gene>
<dbReference type="PROSITE" id="PS51257">
    <property type="entry name" value="PROKAR_LIPOPROTEIN"/>
    <property type="match status" value="1"/>
</dbReference>
<dbReference type="Pfam" id="PF13416">
    <property type="entry name" value="SBP_bac_8"/>
    <property type="match status" value="1"/>
</dbReference>
<dbReference type="PANTHER" id="PTHR30061">
    <property type="entry name" value="MALTOSE-BINDING PERIPLASMIC PROTEIN"/>
    <property type="match status" value="1"/>
</dbReference>
<dbReference type="EMBL" id="JACSQP010000004">
    <property type="protein sequence ID" value="MBD7957717.1"/>
    <property type="molecule type" value="Genomic_DNA"/>
</dbReference>
<evidence type="ECO:0000313" key="6">
    <source>
        <dbReference type="Proteomes" id="UP000648352"/>
    </source>
</evidence>
<name>A0ABR8S2L5_9MICO</name>
<dbReference type="Proteomes" id="UP000648352">
    <property type="component" value="Unassembled WGS sequence"/>
</dbReference>
<evidence type="ECO:0000313" key="5">
    <source>
        <dbReference type="EMBL" id="MBD7957717.1"/>
    </source>
</evidence>
<evidence type="ECO:0000256" key="1">
    <source>
        <dbReference type="ARBA" id="ARBA00008520"/>
    </source>
</evidence>
<keyword evidence="2" id="KW-0813">Transport</keyword>
<reference evidence="5 6" key="1">
    <citation type="submission" date="2020-08" db="EMBL/GenBank/DDBJ databases">
        <title>A Genomic Blueprint of the Chicken Gut Microbiome.</title>
        <authorList>
            <person name="Gilroy R."/>
            <person name="Ravi A."/>
            <person name="Getino M."/>
            <person name="Pursley I."/>
            <person name="Horton D.L."/>
            <person name="Alikhan N.-F."/>
            <person name="Baker D."/>
            <person name="Gharbi K."/>
            <person name="Hall N."/>
            <person name="Watson M."/>
            <person name="Adriaenssens E.M."/>
            <person name="Foster-Nyarko E."/>
            <person name="Jarju S."/>
            <person name="Secka A."/>
            <person name="Antonio M."/>
            <person name="Oren A."/>
            <person name="Chaudhuri R."/>
            <person name="La Ragione R.M."/>
            <person name="Hildebrand F."/>
            <person name="Pallen M.J."/>
        </authorList>
    </citation>
    <scope>NUCLEOTIDE SEQUENCE [LARGE SCALE GENOMIC DNA]</scope>
    <source>
        <strain evidence="5 6">Sa4CUA7</strain>
    </source>
</reference>
<proteinExistence type="inferred from homology"/>
<accession>A0ABR8S2L5</accession>
<evidence type="ECO:0000256" key="3">
    <source>
        <dbReference type="ARBA" id="ARBA00022729"/>
    </source>
</evidence>
<sequence>MKGDVMRARSAALAVTVGGALALTGCGASGSGGDGDLIWSMWIGSTEDQQAWDAVAAAGAEAAGVDVTLQGAPFADYWTKLSTQLGTSSAPCIVSMQSLRLNQFTDGLLPLNDLIADSDIDIDAFDEGALEAMAFDGQQYALPYDTGPLVYFYNKDAYADAGVAEPEPGWTVDDFEAAAEQLAANDQIAHASSVEDLYLEASALAYNGASIISEDGEIAVDDPDFASAVEWLASLVEQGYATRADGADSTADDNAFANGTAAGMVAGPWQVLDVNAKTDFELGITTIPAGPGGGPTFSAGSGFGISSTCADPEAALEAIGAMTSPDVLSTLASDGRAFPARTAEQQLWYDNARVDGVDVAMSAALESAIPLPGSAQGDQLNLLLAQYGAQMLNGDQPAVEVLATMSDQLG</sequence>
<keyword evidence="6" id="KW-1185">Reference proteome</keyword>
<feature type="chain" id="PRO_5047013390" evidence="4">
    <location>
        <begin position="23"/>
        <end position="410"/>
    </location>
</feature>
<protein>
    <submittedName>
        <fullName evidence="5">Sugar ABC transporter substrate-binding protein</fullName>
    </submittedName>
</protein>
<dbReference type="CDD" id="cd13585">
    <property type="entry name" value="PBP2_TMBP_like"/>
    <property type="match status" value="1"/>
</dbReference>
<organism evidence="5 6">
    <name type="scientific">Microbacterium pullorum</name>
    <dbReference type="NCBI Taxonomy" id="2762236"/>
    <lineage>
        <taxon>Bacteria</taxon>
        <taxon>Bacillati</taxon>
        <taxon>Actinomycetota</taxon>
        <taxon>Actinomycetes</taxon>
        <taxon>Micrococcales</taxon>
        <taxon>Microbacteriaceae</taxon>
        <taxon>Microbacterium</taxon>
    </lineage>
</organism>
<keyword evidence="3 4" id="KW-0732">Signal</keyword>
<dbReference type="InterPro" id="IPR006059">
    <property type="entry name" value="SBP"/>
</dbReference>
<evidence type="ECO:0000256" key="4">
    <source>
        <dbReference type="SAM" id="SignalP"/>
    </source>
</evidence>
<comment type="caution">
    <text evidence="5">The sequence shown here is derived from an EMBL/GenBank/DDBJ whole genome shotgun (WGS) entry which is preliminary data.</text>
</comment>
<evidence type="ECO:0000256" key="2">
    <source>
        <dbReference type="ARBA" id="ARBA00022448"/>
    </source>
</evidence>
<comment type="similarity">
    <text evidence="1">Belongs to the bacterial solute-binding protein 1 family.</text>
</comment>